<dbReference type="PANTHER" id="PTHR35894:SF1">
    <property type="entry name" value="PHOSPHORIBULOKINASE _ URIDINE KINASE FAMILY"/>
    <property type="match status" value="1"/>
</dbReference>
<protein>
    <recommendedName>
        <fullName evidence="3">TniB protein</fullName>
    </recommendedName>
</protein>
<name>A0A4R6P0T9_9GAMM</name>
<dbReference type="InterPro" id="IPR008868">
    <property type="entry name" value="TniB"/>
</dbReference>
<comment type="caution">
    <text evidence="1">The sequence shown here is derived from an EMBL/GenBank/DDBJ whole genome shotgun (WGS) entry which is preliminary data.</text>
</comment>
<dbReference type="InterPro" id="IPR027417">
    <property type="entry name" value="P-loop_NTPase"/>
</dbReference>
<evidence type="ECO:0000313" key="1">
    <source>
        <dbReference type="EMBL" id="TDP30776.1"/>
    </source>
</evidence>
<dbReference type="InterPro" id="IPR052026">
    <property type="entry name" value="ExeA_AAA_ATPase_DNA-bind"/>
</dbReference>
<dbReference type="Gene3D" id="3.40.50.300">
    <property type="entry name" value="P-loop containing nucleotide triphosphate hydrolases"/>
    <property type="match status" value="1"/>
</dbReference>
<dbReference type="RefSeq" id="WP_133540323.1">
    <property type="nucleotide sequence ID" value="NZ_SNXI01000015.1"/>
</dbReference>
<gene>
    <name evidence="1" type="ORF">DEU29_11559</name>
</gene>
<accession>A0A4R6P0T9</accession>
<evidence type="ECO:0008006" key="3">
    <source>
        <dbReference type="Google" id="ProtNLM"/>
    </source>
</evidence>
<dbReference type="OrthoDB" id="14765at2"/>
<dbReference type="SUPFAM" id="SSF52540">
    <property type="entry name" value="P-loop containing nucleoside triphosphate hydrolases"/>
    <property type="match status" value="1"/>
</dbReference>
<keyword evidence="2" id="KW-1185">Reference proteome</keyword>
<sequence>MDQFKHLHPKFREVAALPDEQRKQFIKQKRWINYPVATRAINILAETLNYPKQARMPWLLLTGDSNNGKTSIIERFCKLHGEEYVTEEEEILIKPVVVIEQSGPSIRDLYYTILKNFWAPIGPNTVISTMRNEALSHLLQSKTQMLIIDEFHTLNNGTARAKNDALAEIKRISNTLRIPIVATGIPAAANIIREDSQIQSRFTSMQLPKWRLNKDFRSLLNAFEKVLPLREPSELASKKLATEIHAISQGNLGNIHELLKVCANSAITKGTEKIDVDIVESFSCYTPTDGPRYIEL</sequence>
<dbReference type="Proteomes" id="UP000295531">
    <property type="component" value="Unassembled WGS sequence"/>
</dbReference>
<dbReference type="EMBL" id="SNXI01000015">
    <property type="protein sequence ID" value="TDP30776.1"/>
    <property type="molecule type" value="Genomic_DNA"/>
</dbReference>
<dbReference type="Pfam" id="PF05621">
    <property type="entry name" value="TniB"/>
    <property type="match status" value="1"/>
</dbReference>
<dbReference type="PANTHER" id="PTHR35894">
    <property type="entry name" value="GENERAL SECRETION PATHWAY PROTEIN A-RELATED"/>
    <property type="match status" value="1"/>
</dbReference>
<organism evidence="1 2">
    <name type="scientific">Idiomarina aquatica</name>
    <dbReference type="NCBI Taxonomy" id="1327752"/>
    <lineage>
        <taxon>Bacteria</taxon>
        <taxon>Pseudomonadati</taxon>
        <taxon>Pseudomonadota</taxon>
        <taxon>Gammaproteobacteria</taxon>
        <taxon>Alteromonadales</taxon>
        <taxon>Idiomarinaceae</taxon>
        <taxon>Idiomarina</taxon>
    </lineage>
</organism>
<proteinExistence type="predicted"/>
<evidence type="ECO:0000313" key="2">
    <source>
        <dbReference type="Proteomes" id="UP000295531"/>
    </source>
</evidence>
<reference evidence="1 2" key="1">
    <citation type="submission" date="2019-03" db="EMBL/GenBank/DDBJ databases">
        <title>Freshwater and sediment microbial communities from various areas in North America, analyzing microbe dynamics in response to fracking.</title>
        <authorList>
            <person name="Lamendella R."/>
        </authorList>
    </citation>
    <scope>NUCLEOTIDE SEQUENCE [LARGE SCALE GENOMIC DNA]</scope>
    <source>
        <strain evidence="1 2">18_TX</strain>
    </source>
</reference>
<dbReference type="AlphaFoldDB" id="A0A4R6P0T9"/>